<organism evidence="10 11">
    <name type="scientific">Kluyveromyces dobzhanskii CBS 2104</name>
    <dbReference type="NCBI Taxonomy" id="1427455"/>
    <lineage>
        <taxon>Eukaryota</taxon>
        <taxon>Fungi</taxon>
        <taxon>Dikarya</taxon>
        <taxon>Ascomycota</taxon>
        <taxon>Saccharomycotina</taxon>
        <taxon>Saccharomycetes</taxon>
        <taxon>Saccharomycetales</taxon>
        <taxon>Saccharomycetaceae</taxon>
        <taxon>Kluyveromyces</taxon>
    </lineage>
</organism>
<dbReference type="GO" id="GO:0005658">
    <property type="term" value="C:alpha DNA polymerase:primase complex"/>
    <property type="evidence" value="ECO:0007669"/>
    <property type="project" value="TreeGrafter"/>
</dbReference>
<dbReference type="Proteomes" id="UP000031516">
    <property type="component" value="Unassembled WGS sequence"/>
</dbReference>
<feature type="domain" description="DNA polymerase alpha subunit B OB" evidence="9">
    <location>
        <begin position="219"/>
        <end position="327"/>
    </location>
</feature>
<reference evidence="10 11" key="1">
    <citation type="submission" date="2014-03" db="EMBL/GenBank/DDBJ databases">
        <title>The genome of Kluyveromyces dobzhanskii.</title>
        <authorList>
            <person name="Nystedt B."/>
            <person name="Astrom S."/>
        </authorList>
    </citation>
    <scope>NUCLEOTIDE SEQUENCE [LARGE SCALE GENOMIC DNA]</scope>
    <source>
        <strain evidence="10 11">CBS 2104</strain>
    </source>
</reference>
<evidence type="ECO:0000256" key="1">
    <source>
        <dbReference type="ARBA" id="ARBA00004123"/>
    </source>
</evidence>
<dbReference type="InterPro" id="IPR007185">
    <property type="entry name" value="DNA_pol_a/d/e_bsu"/>
</dbReference>
<evidence type="ECO:0000256" key="6">
    <source>
        <dbReference type="PIRNR" id="PIRNR018300"/>
    </source>
</evidence>
<protein>
    <recommendedName>
        <fullName evidence="3 6">DNA polymerase alpha subunit B</fullName>
    </recommendedName>
</protein>
<dbReference type="InterPro" id="IPR054300">
    <property type="entry name" value="OB_DPOA2"/>
</dbReference>
<evidence type="ECO:0000256" key="7">
    <source>
        <dbReference type="SAM" id="MobiDB-lite"/>
    </source>
</evidence>
<dbReference type="InterPro" id="IPR016722">
    <property type="entry name" value="DNA_pol_alpha_bsu"/>
</dbReference>
<dbReference type="GO" id="GO:0006270">
    <property type="term" value="P:DNA replication initiation"/>
    <property type="evidence" value="ECO:0007669"/>
    <property type="project" value="TreeGrafter"/>
</dbReference>
<comment type="function">
    <text evidence="6">Accessory subunit of the DNA polymerase alpha complex (also known as the alpha DNA polymerase-primase complex) which plays an essential role in the initiation of DNA synthesis.</text>
</comment>
<dbReference type="Gene3D" id="3.60.21.60">
    <property type="match status" value="2"/>
</dbReference>
<dbReference type="Pfam" id="PF04042">
    <property type="entry name" value="DNA_pol_E_B"/>
    <property type="match status" value="1"/>
</dbReference>
<evidence type="ECO:0000259" key="8">
    <source>
        <dbReference type="Pfam" id="PF04042"/>
    </source>
</evidence>
<evidence type="ECO:0000259" key="9">
    <source>
        <dbReference type="Pfam" id="PF22062"/>
    </source>
</evidence>
<sequence length="649" mass="72923">MSIENELISKFGASVDKPEVISTLEHCMKIYDLSVDEIYIKWEQFSYHNRDKYAANSLTDQVLHDFKEYIQQQMERRANASITSTQSTISSLKKPKMLIPNTNSPSIFGLGIPNTPTLKKRRLEARSPLEQSKLSPLVGDNTSISNTSPLAATPNSGTPANLKNATEPDKCLVTLNVDNVNKAEGIDFDNESKVIISPFYDAKKYKFRTMRQSLLDAADVLDEQIDIFTEVIQKHHNLKASDIGDPTFQQQSEVYTVGRIVADSVSAEGSLNVDSLAIETSRSTGIGRRIRLNFEKVQDLSVFPGQIIGLRGKNANGEYFVVEEILKVPYLNFPVSDAETLQNSQITLNDQAMKVVVTAGPYTAANNLDFSNLADFVERINSSIKPHVLVMFGPFLDITHPLISTGNIPEFPSLKQQPKTLDEIFIKVITPILRRINPKIQVIVLPSTKEVSSKHAAYPQDSLDRKYLGLPKNFKCFTNPSTFQLNEIFFGCSNNDIYKDLKEVTKGGNVFQRNRFDRVSEHILEQRRYYPVFPGGIRTRKIEDKNGKPIFEHISGADLDLPYLGLTEFVGGIIPDVILIPSELTHFARVVQNVIMINPGSFIRPNGGRGTYVEMSIEAPDMENEKMTKVEDVYLHNLWKRSRIDVLTA</sequence>
<name>A0A0A8L2Z1_9SACH</name>
<dbReference type="PANTHER" id="PTHR23061">
    <property type="entry name" value="DNA POLYMERASE 2 ALPHA 70 KDA SUBUNIT"/>
    <property type="match status" value="1"/>
</dbReference>
<evidence type="ECO:0000256" key="5">
    <source>
        <dbReference type="ARBA" id="ARBA00023242"/>
    </source>
</evidence>
<feature type="region of interest" description="Disordered" evidence="7">
    <location>
        <begin position="124"/>
        <end position="165"/>
    </location>
</feature>
<evidence type="ECO:0000256" key="4">
    <source>
        <dbReference type="ARBA" id="ARBA00022705"/>
    </source>
</evidence>
<proteinExistence type="inferred from homology"/>
<dbReference type="PANTHER" id="PTHR23061:SF12">
    <property type="entry name" value="DNA POLYMERASE ALPHA SUBUNIT B"/>
    <property type="match status" value="1"/>
</dbReference>
<evidence type="ECO:0000256" key="2">
    <source>
        <dbReference type="ARBA" id="ARBA00007299"/>
    </source>
</evidence>
<feature type="compositionally biased region" description="Polar residues" evidence="7">
    <location>
        <begin position="129"/>
        <end position="164"/>
    </location>
</feature>
<dbReference type="GO" id="GO:0003677">
    <property type="term" value="F:DNA binding"/>
    <property type="evidence" value="ECO:0007669"/>
    <property type="project" value="InterPro"/>
</dbReference>
<dbReference type="Pfam" id="PF22062">
    <property type="entry name" value="OB_DPOA2"/>
    <property type="match status" value="1"/>
</dbReference>
<evidence type="ECO:0000256" key="3">
    <source>
        <dbReference type="ARBA" id="ARBA00018596"/>
    </source>
</evidence>
<keyword evidence="4 6" id="KW-0235">DNA replication</keyword>
<accession>A0A0A8L2Z1</accession>
<dbReference type="PIRSF" id="PIRSF018300">
    <property type="entry name" value="DNA_pol_alph_2"/>
    <property type="match status" value="1"/>
</dbReference>
<keyword evidence="5 6" id="KW-0539">Nucleus</keyword>
<feature type="domain" description="DNA polymerase alpha/delta/epsilon subunit B" evidence="8">
    <location>
        <begin position="355"/>
        <end position="588"/>
    </location>
</feature>
<evidence type="ECO:0000313" key="10">
    <source>
        <dbReference type="EMBL" id="CDO92570.1"/>
    </source>
</evidence>
<keyword evidence="11" id="KW-1185">Reference proteome</keyword>
<dbReference type="OrthoDB" id="336885at2759"/>
<comment type="similarity">
    <text evidence="2 6">Belongs to the DNA polymerase alpha subunit B family.</text>
</comment>
<comment type="subcellular location">
    <subcellularLocation>
        <location evidence="1 6">Nucleus</location>
    </subcellularLocation>
</comment>
<evidence type="ECO:0000313" key="11">
    <source>
        <dbReference type="Proteomes" id="UP000031516"/>
    </source>
</evidence>
<gene>
    <name evidence="10" type="ORF">KLDO_g887</name>
</gene>
<comment type="caution">
    <text evidence="10">The sequence shown here is derived from an EMBL/GenBank/DDBJ whole genome shotgun (WGS) entry which is preliminary data.</text>
</comment>
<dbReference type="AlphaFoldDB" id="A0A0A8L2Z1"/>
<dbReference type="EMBL" id="CCBQ010000016">
    <property type="protein sequence ID" value="CDO92570.1"/>
    <property type="molecule type" value="Genomic_DNA"/>
</dbReference>